<evidence type="ECO:0000313" key="1">
    <source>
        <dbReference type="EMBL" id="AHH04398.1"/>
    </source>
</evidence>
<name>W5SCM0_9SPIR</name>
<dbReference type="RefSeq" id="WP_155265633.1">
    <property type="nucleotide sequence ID" value="NZ_CP004183.1"/>
</dbReference>
<gene>
    <name evidence="1" type="ORF">BHY_1448</name>
</gene>
<organism evidence="1">
    <name type="scientific">Borrelia nietonii YOR</name>
    <dbReference type="NCBI Taxonomy" id="1293576"/>
    <lineage>
        <taxon>Bacteria</taxon>
        <taxon>Pseudomonadati</taxon>
        <taxon>Spirochaetota</taxon>
        <taxon>Spirochaetia</taxon>
        <taxon>Spirochaetales</taxon>
        <taxon>Borreliaceae</taxon>
        <taxon>Borrelia</taxon>
        <taxon>Borrelia nietonii</taxon>
    </lineage>
</organism>
<accession>W5SCM0</accession>
<reference evidence="1" key="1">
    <citation type="submission" date="2013-02" db="EMBL/GenBank/DDBJ databases">
        <title>Comparative genomics of Borrelia species.</title>
        <authorList>
            <person name="Schwan T.G."/>
            <person name="Raffel S.J."/>
            <person name="Porcella S.F."/>
        </authorList>
    </citation>
    <scope>NUCLEOTIDE SEQUENCE</scope>
    <source>
        <strain evidence="1">YOR</strain>
        <plasmid evidence="1">unnamed</plasmid>
    </source>
</reference>
<keyword evidence="1" id="KW-0614">Plasmid</keyword>
<dbReference type="AlphaFoldDB" id="W5SCM0"/>
<protein>
    <submittedName>
        <fullName evidence="1">Uncharacterized protein</fullName>
    </submittedName>
</protein>
<dbReference type="HOGENOM" id="CLU_3230484_0_0_12"/>
<dbReference type="EMBL" id="CP004183">
    <property type="protein sequence ID" value="AHH04398.1"/>
    <property type="molecule type" value="Genomic_DNA"/>
</dbReference>
<geneLocation type="plasmid" evidence="1">
    <name>unnamed</name>
</geneLocation>
<sequence>MQILLSFASLMNKLELKMSELDEFEKNIASKRCLYVIKSCFKLKSVLDIGRYK</sequence>
<proteinExistence type="predicted"/>